<dbReference type="RefSeq" id="WP_055301205.1">
    <property type="nucleotide sequence ID" value="NZ_CZAP01000030.1"/>
</dbReference>
<accession>A0A174UKK7</accession>
<dbReference type="Pfam" id="PF00078">
    <property type="entry name" value="RVT_1"/>
    <property type="match status" value="1"/>
</dbReference>
<protein>
    <submittedName>
        <fullName evidence="4">Putative maturase/reverse transcriptase</fullName>
    </submittedName>
</protein>
<dbReference type="InterPro" id="IPR024937">
    <property type="entry name" value="Domain_X"/>
</dbReference>
<dbReference type="CDD" id="cd01651">
    <property type="entry name" value="RT_G2_intron"/>
    <property type="match status" value="1"/>
</dbReference>
<dbReference type="PANTHER" id="PTHR34047:SF8">
    <property type="entry name" value="PROTEIN YKFC"/>
    <property type="match status" value="1"/>
</dbReference>
<dbReference type="PANTHER" id="PTHR34047">
    <property type="entry name" value="NUCLEAR INTRON MATURASE 1, MITOCHONDRIAL-RELATED"/>
    <property type="match status" value="1"/>
</dbReference>
<dbReference type="InterPro" id="IPR049030">
    <property type="entry name" value="AI2M-like_HNH"/>
</dbReference>
<dbReference type="InterPro" id="IPR000477">
    <property type="entry name" value="RT_dom"/>
</dbReference>
<proteinExistence type="inferred from homology"/>
<dbReference type="PROSITE" id="PS50878">
    <property type="entry name" value="RT_POL"/>
    <property type="match status" value="1"/>
</dbReference>
<feature type="domain" description="Reverse transcriptase" evidence="3">
    <location>
        <begin position="69"/>
        <end position="363"/>
    </location>
</feature>
<gene>
    <name evidence="4" type="primary">ltrA_2</name>
    <name evidence="4" type="ORF">ERS852511_04760</name>
</gene>
<keyword evidence="4" id="KW-0695">RNA-directed DNA polymerase</keyword>
<keyword evidence="2" id="KW-0175">Coiled coil</keyword>
<sequence>MRSPEQVLKALNKHGKVSDYKFERLYRILFNEEMFYMAYQRIYAKPGNMTPGSDGKTIDQMSPQRISRIIASLKDESYKPNPARRKYIPKKNGKKRPLGIPSFEDKLVQEVVRTILEAIYEEVFEDSSHGFRPNRSCHTALTRIQKTFKSTKWFIEGDIKGFFDNIDHNVLIGILRKRISDERFLRLIRKFLNAGYIENWEYHNTFSGTPQGGIISPILANIYLDCFDKYMEEYTRNFNKGKERHLTKEYSRLSEQIYKLKAEIESAKDAESAKQLKDKYEKLRRERLKVTCRDYMDDTYKRLKYTRYADDFLIGVIGSKADCIKIKSDITQYMQECLHLEMSQEKTLITNAQKPAKFLGYEILVRKTDVTKRNKFNVPVRSFNGTVVLKVATETVKNRLEHYEAIKYKMENGVQTWFPKLRGKLMKKKIEDIVARYNSEIRGFYNYYSIANNVSYAASKFGYIMEYSMYHTIAAKTNSSISKVIDKYKKGNDIIVPYHDAKGKLRYRVFYNEGFKRKLPSSFADVDNIPYIITVPQPTLVERLKSEVCELCGKVGPVVMHHVRNLNHLKGDTEWEKLMLAKHRKTLVVCTSCNAKIQSHAG</sequence>
<evidence type="ECO:0000259" key="3">
    <source>
        <dbReference type="PROSITE" id="PS50878"/>
    </source>
</evidence>
<evidence type="ECO:0000256" key="1">
    <source>
        <dbReference type="ARBA" id="ARBA00034120"/>
    </source>
</evidence>
<evidence type="ECO:0000313" key="4">
    <source>
        <dbReference type="EMBL" id="CUQ20567.1"/>
    </source>
</evidence>
<feature type="coiled-coil region" evidence="2">
    <location>
        <begin position="250"/>
        <end position="293"/>
    </location>
</feature>
<dbReference type="InterPro" id="IPR051083">
    <property type="entry name" value="GrpII_Intron_Splice-Mob/Def"/>
</dbReference>
<keyword evidence="4" id="KW-0548">Nucleotidyltransferase</keyword>
<comment type="similarity">
    <text evidence="1">Belongs to the bacterial reverse transcriptase family.</text>
</comment>
<evidence type="ECO:0000313" key="5">
    <source>
        <dbReference type="Proteomes" id="UP000095576"/>
    </source>
</evidence>
<dbReference type="Pfam" id="PF01348">
    <property type="entry name" value="Intron_maturas2"/>
    <property type="match status" value="1"/>
</dbReference>
<dbReference type="GO" id="GO:0003964">
    <property type="term" value="F:RNA-directed DNA polymerase activity"/>
    <property type="evidence" value="ECO:0007669"/>
    <property type="project" value="UniProtKB-KW"/>
</dbReference>
<dbReference type="Pfam" id="PF21368">
    <property type="entry name" value="AI2M-like_HNH"/>
    <property type="match status" value="1"/>
</dbReference>
<dbReference type="Proteomes" id="UP000095576">
    <property type="component" value="Unassembled WGS sequence"/>
</dbReference>
<organism evidence="4 5">
    <name type="scientific">Bacteroides thetaiotaomicron</name>
    <dbReference type="NCBI Taxonomy" id="818"/>
    <lineage>
        <taxon>Bacteria</taxon>
        <taxon>Pseudomonadati</taxon>
        <taxon>Bacteroidota</taxon>
        <taxon>Bacteroidia</taxon>
        <taxon>Bacteroidales</taxon>
        <taxon>Bacteroidaceae</taxon>
        <taxon>Bacteroides</taxon>
    </lineage>
</organism>
<reference evidence="4 5" key="1">
    <citation type="submission" date="2015-09" db="EMBL/GenBank/DDBJ databases">
        <authorList>
            <consortium name="Pathogen Informatics"/>
        </authorList>
    </citation>
    <scope>NUCLEOTIDE SEQUENCE [LARGE SCALE GENOMIC DNA]</scope>
    <source>
        <strain evidence="4 5">2789STDY5834899</strain>
    </source>
</reference>
<dbReference type="GO" id="GO:0006397">
    <property type="term" value="P:mRNA processing"/>
    <property type="evidence" value="ECO:0007669"/>
    <property type="project" value="InterPro"/>
</dbReference>
<dbReference type="SUPFAM" id="SSF56672">
    <property type="entry name" value="DNA/RNA polymerases"/>
    <property type="match status" value="1"/>
</dbReference>
<evidence type="ECO:0000256" key="2">
    <source>
        <dbReference type="SAM" id="Coils"/>
    </source>
</evidence>
<dbReference type="AlphaFoldDB" id="A0A174UKK7"/>
<dbReference type="EMBL" id="CZAP01000030">
    <property type="protein sequence ID" value="CUQ20567.1"/>
    <property type="molecule type" value="Genomic_DNA"/>
</dbReference>
<dbReference type="InterPro" id="IPR043502">
    <property type="entry name" value="DNA/RNA_pol_sf"/>
</dbReference>
<name>A0A174UKK7_BACT4</name>
<keyword evidence="4" id="KW-0808">Transferase</keyword>